<organism evidence="3 4">
    <name type="scientific">Tectimicrobiota bacterium</name>
    <dbReference type="NCBI Taxonomy" id="2528274"/>
    <lineage>
        <taxon>Bacteria</taxon>
        <taxon>Pseudomonadati</taxon>
        <taxon>Nitrospinota/Tectimicrobiota group</taxon>
        <taxon>Candidatus Tectimicrobiota</taxon>
    </lineage>
</organism>
<reference evidence="3" key="1">
    <citation type="submission" date="2020-07" db="EMBL/GenBank/DDBJ databases">
        <title>Huge and variable diversity of episymbiotic CPR bacteria and DPANN archaea in groundwater ecosystems.</title>
        <authorList>
            <person name="He C.Y."/>
            <person name="Keren R."/>
            <person name="Whittaker M."/>
            <person name="Farag I.F."/>
            <person name="Doudna J."/>
            <person name="Cate J.H.D."/>
            <person name="Banfield J.F."/>
        </authorList>
    </citation>
    <scope>NUCLEOTIDE SEQUENCE</scope>
    <source>
        <strain evidence="3">NC_groundwater_672_Ag_B-0.1um_62_36</strain>
    </source>
</reference>
<evidence type="ECO:0000256" key="2">
    <source>
        <dbReference type="SAM" id="MobiDB-lite"/>
    </source>
</evidence>
<evidence type="ECO:0008006" key="5">
    <source>
        <dbReference type="Google" id="ProtNLM"/>
    </source>
</evidence>
<evidence type="ECO:0000313" key="3">
    <source>
        <dbReference type="EMBL" id="MBI2876804.1"/>
    </source>
</evidence>
<dbReference type="AlphaFoldDB" id="A0A932CP74"/>
<keyword evidence="1" id="KW-0175">Coiled coil</keyword>
<gene>
    <name evidence="3" type="ORF">HYY20_07975</name>
</gene>
<accession>A0A932CP74</accession>
<dbReference type="EMBL" id="JACPRF010000240">
    <property type="protein sequence ID" value="MBI2876804.1"/>
    <property type="molecule type" value="Genomic_DNA"/>
</dbReference>
<feature type="coiled-coil region" evidence="1">
    <location>
        <begin position="56"/>
        <end position="123"/>
    </location>
</feature>
<comment type="caution">
    <text evidence="3">The sequence shown here is derived from an EMBL/GenBank/DDBJ whole genome shotgun (WGS) entry which is preliminary data.</text>
</comment>
<proteinExistence type="predicted"/>
<feature type="region of interest" description="Disordered" evidence="2">
    <location>
        <begin position="223"/>
        <end position="251"/>
    </location>
</feature>
<evidence type="ECO:0000313" key="4">
    <source>
        <dbReference type="Proteomes" id="UP000769766"/>
    </source>
</evidence>
<dbReference type="Proteomes" id="UP000769766">
    <property type="component" value="Unassembled WGS sequence"/>
</dbReference>
<sequence>MGLWGRFWNVMKGILFKNVKHMEIEHAEAVYDSAIEKKIERFHQLKRSVGALVARREKLALDLETARRNLKQVRGDLEGAIATNNTQLGPLLLQRQEQVEEEIDRLKAEFEQSTREVEEYKGLLIEMEGSIKVLKMEKERSLAQAASNKERIRIENEIAGLSVEPELAALDNVREGLSKLHGEAVVSRELGETDLDRQLARLQREAAPTTAKSKFAELVKRSQAGQEAVPEEKAKAAQQQAIQKTLGEQGK</sequence>
<name>A0A932CP74_UNCTE</name>
<protein>
    <recommendedName>
        <fullName evidence="5">PspA/IM30 family protein</fullName>
    </recommendedName>
</protein>
<evidence type="ECO:0000256" key="1">
    <source>
        <dbReference type="SAM" id="Coils"/>
    </source>
</evidence>